<organism evidence="1 2">
    <name type="scientific">Gossypium trilobum</name>
    <dbReference type="NCBI Taxonomy" id="34281"/>
    <lineage>
        <taxon>Eukaryota</taxon>
        <taxon>Viridiplantae</taxon>
        <taxon>Streptophyta</taxon>
        <taxon>Embryophyta</taxon>
        <taxon>Tracheophyta</taxon>
        <taxon>Spermatophyta</taxon>
        <taxon>Magnoliopsida</taxon>
        <taxon>eudicotyledons</taxon>
        <taxon>Gunneridae</taxon>
        <taxon>Pentapetalae</taxon>
        <taxon>rosids</taxon>
        <taxon>malvids</taxon>
        <taxon>Malvales</taxon>
        <taxon>Malvaceae</taxon>
        <taxon>Malvoideae</taxon>
        <taxon>Gossypium</taxon>
    </lineage>
</organism>
<dbReference type="Proteomes" id="UP000593568">
    <property type="component" value="Unassembled WGS sequence"/>
</dbReference>
<proteinExistence type="predicted"/>
<evidence type="ECO:0000313" key="2">
    <source>
        <dbReference type="Proteomes" id="UP000593568"/>
    </source>
</evidence>
<sequence>REKRDSLAEGYVSELWDYTRISVTQNILQELKEIWDQWNNEARQLFYSNYGDLPLLLDMKVDKHLFLSSCPVLESCLQLLHIRESRFGAYSRRILDFTSVFEDSSGQSLLESCKCTDLFKEADEYNGDDAPRYEEEGRCLFFEYIWFGCLP</sequence>
<accession>A0A7J9FQE3</accession>
<reference evidence="1 2" key="1">
    <citation type="journal article" date="2019" name="Genome Biol. Evol.">
        <title>Insights into the evolution of the New World diploid cottons (Gossypium, subgenus Houzingenia) based on genome sequencing.</title>
        <authorList>
            <person name="Grover C.E."/>
            <person name="Arick M.A. 2nd"/>
            <person name="Thrash A."/>
            <person name="Conover J.L."/>
            <person name="Sanders W.S."/>
            <person name="Peterson D.G."/>
            <person name="Frelichowski J.E."/>
            <person name="Scheffler J.A."/>
            <person name="Scheffler B.E."/>
            <person name="Wendel J.F."/>
        </authorList>
    </citation>
    <scope>NUCLEOTIDE SEQUENCE [LARGE SCALE GENOMIC DNA]</scope>
    <source>
        <strain evidence="1">8</strain>
        <tissue evidence="1">Leaf</tissue>
    </source>
</reference>
<gene>
    <name evidence="1" type="ORF">Gotri_025712</name>
</gene>
<feature type="non-terminal residue" evidence="1">
    <location>
        <position position="1"/>
    </location>
</feature>
<protein>
    <submittedName>
        <fullName evidence="1">Uncharacterized protein</fullName>
    </submittedName>
</protein>
<dbReference type="AlphaFoldDB" id="A0A7J9FQE3"/>
<keyword evidence="2" id="KW-1185">Reference proteome</keyword>
<comment type="caution">
    <text evidence="1">The sequence shown here is derived from an EMBL/GenBank/DDBJ whole genome shotgun (WGS) entry which is preliminary data.</text>
</comment>
<dbReference type="EMBL" id="JABEZW010225947">
    <property type="protein sequence ID" value="MBA0787503.1"/>
    <property type="molecule type" value="Genomic_DNA"/>
</dbReference>
<name>A0A7J9FQE3_9ROSI</name>
<evidence type="ECO:0000313" key="1">
    <source>
        <dbReference type="EMBL" id="MBA0787503.1"/>
    </source>
</evidence>